<dbReference type="Pfam" id="PF05612">
    <property type="entry name" value="Leg1"/>
    <property type="match status" value="1"/>
</dbReference>
<dbReference type="PANTHER" id="PTHR18820:SF1">
    <property type="entry name" value="PROTEIN LEG1 HOMOLOG"/>
    <property type="match status" value="1"/>
</dbReference>
<evidence type="ECO:0000256" key="2">
    <source>
        <dbReference type="ARBA" id="ARBA00009122"/>
    </source>
</evidence>
<keyword evidence="6" id="KW-0472">Membrane</keyword>
<comment type="similarity">
    <text evidence="2">Belongs to the LEG1 family.</text>
</comment>
<evidence type="ECO:0000256" key="4">
    <source>
        <dbReference type="ARBA" id="ARBA00022729"/>
    </source>
</evidence>
<evidence type="ECO:0000313" key="8">
    <source>
        <dbReference type="Proteomes" id="UP000001646"/>
    </source>
</evidence>
<sequence>MRPRSNIFLTNMGYTLLLIHVFLAMTAFSLVVEKRQTEEHEEDSDDFPPLWKSAPGNLEEYFIQDNSLAVNAWNYRERLGLYKILLSSSAKYFVSLGPNNVGNILWGLPLQHGWQYRTGRLADPSNATTCGHVDGDELCISINSWWACMNYYLSVIPFLGAVESGFFGELPYEIKMLPPEEKKADFCHSVTECNTQVPAVMAGWRNFFQYLLSTAPNMEIAASNAFSQDEALKYMWKAHVLSIAFAQLKFQKRLPFLSDPEMSFGEDWASAVEFIAATHFPTDQNTTNHFQTGLPSRMLWEGDRAPLIADFTPVQNKVLVSLENIRRSNTGMGGLLLSLWKIAMSTEEGRKLGRSFIESMV</sequence>
<evidence type="ECO:0000256" key="6">
    <source>
        <dbReference type="SAM" id="Phobius"/>
    </source>
</evidence>
<organism evidence="7 8">
    <name type="scientific">Anolis carolinensis</name>
    <name type="common">Green anole</name>
    <name type="synonym">American chameleon</name>
    <dbReference type="NCBI Taxonomy" id="28377"/>
    <lineage>
        <taxon>Eukaryota</taxon>
        <taxon>Metazoa</taxon>
        <taxon>Chordata</taxon>
        <taxon>Craniata</taxon>
        <taxon>Vertebrata</taxon>
        <taxon>Euteleostomi</taxon>
        <taxon>Lepidosauria</taxon>
        <taxon>Squamata</taxon>
        <taxon>Bifurcata</taxon>
        <taxon>Unidentata</taxon>
        <taxon>Episquamata</taxon>
        <taxon>Toxicofera</taxon>
        <taxon>Iguania</taxon>
        <taxon>Dactyloidae</taxon>
        <taxon>Anolis</taxon>
    </lineage>
</organism>
<dbReference type="Ensembl" id="ENSACAT00000022849.3">
    <property type="protein sequence ID" value="ENSACAP00000018952.3"/>
    <property type="gene ID" value="ENSACAG00000010499.4"/>
</dbReference>
<keyword evidence="8" id="KW-1185">Reference proteome</keyword>
<evidence type="ECO:0000256" key="1">
    <source>
        <dbReference type="ARBA" id="ARBA00004613"/>
    </source>
</evidence>
<evidence type="ECO:0000313" key="7">
    <source>
        <dbReference type="Ensembl" id="ENSACAP00000018952.3"/>
    </source>
</evidence>
<keyword evidence="3" id="KW-0964">Secreted</keyword>
<name>H9GRR0_ANOCA</name>
<reference evidence="7" key="2">
    <citation type="submission" date="2025-08" db="UniProtKB">
        <authorList>
            <consortium name="Ensembl"/>
        </authorList>
    </citation>
    <scope>IDENTIFICATION</scope>
</reference>
<keyword evidence="5" id="KW-0325">Glycoprotein</keyword>
<dbReference type="InParanoid" id="H9GRR0"/>
<comment type="subcellular location">
    <subcellularLocation>
        <location evidence="1">Secreted</location>
    </subcellularLocation>
</comment>
<feature type="transmembrane region" description="Helical" evidence="6">
    <location>
        <begin position="12"/>
        <end position="32"/>
    </location>
</feature>
<proteinExistence type="inferred from homology"/>
<dbReference type="AlphaFoldDB" id="H9GRR0"/>
<dbReference type="HOGENOM" id="CLU_071068_0_0_1"/>
<dbReference type="OrthoDB" id="17046at2759"/>
<protein>
    <submittedName>
        <fullName evidence="7">Chromosome 6 open reading frame 58</fullName>
    </submittedName>
</protein>
<dbReference type="STRING" id="28377.ENSACAP00000018952"/>
<evidence type="ECO:0000256" key="3">
    <source>
        <dbReference type="ARBA" id="ARBA00022525"/>
    </source>
</evidence>
<reference evidence="7" key="3">
    <citation type="submission" date="2025-09" db="UniProtKB">
        <authorList>
            <consortium name="Ensembl"/>
        </authorList>
    </citation>
    <scope>IDENTIFICATION</scope>
</reference>
<dbReference type="Proteomes" id="UP000001646">
    <property type="component" value="Unplaced"/>
</dbReference>
<dbReference type="GeneTree" id="ENSGT00390000004904"/>
<keyword evidence="4" id="KW-0732">Signal</keyword>
<accession>H9GRR0</accession>
<dbReference type="PANTHER" id="PTHR18820">
    <property type="entry name" value="LEG1"/>
    <property type="match status" value="1"/>
</dbReference>
<reference evidence="7" key="1">
    <citation type="submission" date="2009-12" db="EMBL/GenBank/DDBJ databases">
        <title>The Genome Sequence of Anolis carolinensis (Green Anole Lizard).</title>
        <authorList>
            <consortium name="The Genome Sequencing Platform"/>
            <person name="Di Palma F."/>
            <person name="Alfoldi J."/>
            <person name="Heiman D."/>
            <person name="Young S."/>
            <person name="Grabherr M."/>
            <person name="Johnson J."/>
            <person name="Lander E.S."/>
            <person name="Lindblad-Toh K."/>
        </authorList>
    </citation>
    <scope>NUCLEOTIDE SEQUENCE [LARGE SCALE GENOMIC DNA]</scope>
    <source>
        <strain evidence="7">JBL SC #1</strain>
    </source>
</reference>
<dbReference type="GO" id="GO:0005615">
    <property type="term" value="C:extracellular space"/>
    <property type="evidence" value="ECO:0000318"/>
    <property type="project" value="GO_Central"/>
</dbReference>
<dbReference type="KEGG" id="acs:100552352"/>
<dbReference type="Bgee" id="ENSACAG00000010499">
    <property type="expression patterns" value="Expressed in liver and 3 other cell types or tissues"/>
</dbReference>
<keyword evidence="6" id="KW-1133">Transmembrane helix</keyword>
<evidence type="ECO:0000256" key="5">
    <source>
        <dbReference type="ARBA" id="ARBA00023180"/>
    </source>
</evidence>
<dbReference type="eggNOG" id="ENOG502QVPP">
    <property type="taxonomic scope" value="Eukaryota"/>
</dbReference>
<gene>
    <name evidence="7" type="primary">C6orf58</name>
</gene>
<dbReference type="InterPro" id="IPR008499">
    <property type="entry name" value="Leg1"/>
</dbReference>
<keyword evidence="6" id="KW-0812">Transmembrane</keyword>